<evidence type="ECO:0000313" key="3">
    <source>
        <dbReference type="Proteomes" id="UP000288805"/>
    </source>
</evidence>
<comment type="caution">
    <text evidence="2">The sequence shown here is derived from an EMBL/GenBank/DDBJ whole genome shotgun (WGS) entry which is preliminary data.</text>
</comment>
<dbReference type="Gene3D" id="3.20.20.80">
    <property type="entry name" value="Glycosidases"/>
    <property type="match status" value="2"/>
</dbReference>
<keyword evidence="1" id="KW-1133">Transmembrane helix</keyword>
<dbReference type="Proteomes" id="UP000288805">
    <property type="component" value="Unassembled WGS sequence"/>
</dbReference>
<dbReference type="PANTHER" id="PTHR43651:SF4">
    <property type="entry name" value="1,4-ALPHA-GLUCAN-BRANCHING ENZYME 3, CHLOROPLASTIC_AMYLOPLASTIC"/>
    <property type="match status" value="1"/>
</dbReference>
<dbReference type="AlphaFoldDB" id="A0A438H6A1"/>
<keyword evidence="1" id="KW-0472">Membrane</keyword>
<protein>
    <submittedName>
        <fullName evidence="2">1,4-alpha-glucan-branching enzyme 3, chloroplastic/amyloplastic</fullName>
    </submittedName>
</protein>
<name>A0A438H6A1_VITVI</name>
<proteinExistence type="predicted"/>
<dbReference type="PANTHER" id="PTHR43651">
    <property type="entry name" value="1,4-ALPHA-GLUCAN-BRANCHING ENZYME"/>
    <property type="match status" value="1"/>
</dbReference>
<dbReference type="SUPFAM" id="SSF51445">
    <property type="entry name" value="(Trans)glycosidases"/>
    <property type="match status" value="1"/>
</dbReference>
<dbReference type="InterPro" id="IPR017853">
    <property type="entry name" value="GH"/>
</dbReference>
<evidence type="ECO:0000256" key="1">
    <source>
        <dbReference type="SAM" id="Phobius"/>
    </source>
</evidence>
<keyword evidence="1" id="KW-0812">Transmembrane</keyword>
<organism evidence="2 3">
    <name type="scientific">Vitis vinifera</name>
    <name type="common">Grape</name>
    <dbReference type="NCBI Taxonomy" id="29760"/>
    <lineage>
        <taxon>Eukaryota</taxon>
        <taxon>Viridiplantae</taxon>
        <taxon>Streptophyta</taxon>
        <taxon>Embryophyta</taxon>
        <taxon>Tracheophyta</taxon>
        <taxon>Spermatophyta</taxon>
        <taxon>Magnoliopsida</taxon>
        <taxon>eudicotyledons</taxon>
        <taxon>Gunneridae</taxon>
        <taxon>Pentapetalae</taxon>
        <taxon>rosids</taxon>
        <taxon>Vitales</taxon>
        <taxon>Vitaceae</taxon>
        <taxon>Viteae</taxon>
        <taxon>Vitis</taxon>
    </lineage>
</organism>
<feature type="transmembrane region" description="Helical" evidence="1">
    <location>
        <begin position="27"/>
        <end position="49"/>
    </location>
</feature>
<evidence type="ECO:0000313" key="2">
    <source>
        <dbReference type="EMBL" id="RVW79929.1"/>
    </source>
</evidence>
<accession>A0A438H6A1</accession>
<dbReference type="EMBL" id="QGNW01000273">
    <property type="protein sequence ID" value="RVW79929.1"/>
    <property type="molecule type" value="Genomic_DNA"/>
</dbReference>
<reference evidence="2 3" key="1">
    <citation type="journal article" date="2018" name="PLoS Genet.">
        <title>Population sequencing reveals clonal diversity and ancestral inbreeding in the grapevine cultivar Chardonnay.</title>
        <authorList>
            <person name="Roach M.J."/>
            <person name="Johnson D.L."/>
            <person name="Bohlmann J."/>
            <person name="van Vuuren H.J."/>
            <person name="Jones S.J."/>
            <person name="Pretorius I.S."/>
            <person name="Schmidt S.A."/>
            <person name="Borneman A.R."/>
        </authorList>
    </citation>
    <scope>NUCLEOTIDE SEQUENCE [LARGE SCALE GENOMIC DNA]</scope>
    <source>
        <strain evidence="3">cv. Chardonnay</strain>
        <tissue evidence="2">Leaf</tissue>
    </source>
</reference>
<feature type="transmembrane region" description="Helical" evidence="1">
    <location>
        <begin position="120"/>
        <end position="141"/>
    </location>
</feature>
<gene>
    <name evidence="2" type="primary">SBE3_0</name>
    <name evidence="2" type="ORF">CK203_041407</name>
</gene>
<sequence>MKEEKTSIVWNAWVSPKVSFFAWEDFFIIYFTVTFHFIGQGMLVFLDIVHSYSAADEMVGLSLFDGSNDCYFHTGKRGHHKYWGTRMFKYGDPDVLHFFSQFELVCEGSIVFQFLILNNVGVACIFCLILVFAINMSLWVVEYQIDGFQFHSLSSMIYTHNGFASFTGDLEE</sequence>